<organism evidence="1 2">
    <name type="scientific">Naganishia adeliensis</name>
    <dbReference type="NCBI Taxonomy" id="92952"/>
    <lineage>
        <taxon>Eukaryota</taxon>
        <taxon>Fungi</taxon>
        <taxon>Dikarya</taxon>
        <taxon>Basidiomycota</taxon>
        <taxon>Agaricomycotina</taxon>
        <taxon>Tremellomycetes</taxon>
        <taxon>Filobasidiales</taxon>
        <taxon>Filobasidiaceae</taxon>
        <taxon>Naganishia</taxon>
    </lineage>
</organism>
<protein>
    <submittedName>
        <fullName evidence="1">Uncharacterized protein</fullName>
    </submittedName>
</protein>
<keyword evidence="2" id="KW-1185">Reference proteome</keyword>
<evidence type="ECO:0000313" key="2">
    <source>
        <dbReference type="Proteomes" id="UP001230649"/>
    </source>
</evidence>
<dbReference type="Proteomes" id="UP001230649">
    <property type="component" value="Unassembled WGS sequence"/>
</dbReference>
<reference evidence="1" key="1">
    <citation type="submission" date="2023-04" db="EMBL/GenBank/DDBJ databases">
        <title>Draft Genome sequencing of Naganishia species isolated from polar environments using Oxford Nanopore Technology.</title>
        <authorList>
            <person name="Leo P."/>
            <person name="Venkateswaran K."/>
        </authorList>
    </citation>
    <scope>NUCLEOTIDE SEQUENCE</scope>
    <source>
        <strain evidence="1">MNA-CCFEE 5262</strain>
    </source>
</reference>
<evidence type="ECO:0000313" key="1">
    <source>
        <dbReference type="EMBL" id="KAJ9108309.1"/>
    </source>
</evidence>
<proteinExistence type="predicted"/>
<dbReference type="EMBL" id="JASBWS010000032">
    <property type="protein sequence ID" value="KAJ9108309.1"/>
    <property type="molecule type" value="Genomic_DNA"/>
</dbReference>
<gene>
    <name evidence="1" type="ORF">QFC20_003470</name>
</gene>
<sequence>MLISPRALIPKQIFLRHFHTTLRMSGTESPAGKTYRDAINLLNTCQSNAATIEAIRKSGMKMNQYAIPEMVEYLHRIGYKPEDLNALNVIHITGTKGKGSTSAFVERICRERFIQAGYFGDGGVSKLRNKEEEGDDDVVSGGDEEWYGGIGLYTSPHLCAVRERIRINGKPIPEHLFAKFFFQVWERLDTYRTSSTPSPSGLSEEHLEHLARHPVYFRFLTLLAFHTFIQTKTRLTVLEVGMGGTYDSTNVVPKPLVCGVTALGLDHTFMLGDTIEEIAKNKAGIYKPGVRCYSVVQEGHKGEKELREMAKRVGAVSFDLVPIDPKLHSVKLGLPGKHQTINASLAVALTRGVFTSPTLPSTLSRLAEPLSGETVGTVPDAYLPFLERTRWPGRCQTVRRDGISWFLDGAHTVESLTCCGDWAFGEDGMRKDGKGKRVLVFNCTSGRSGYGLLKALLDAGRRALGAGEEDVMSRWFDKVVFCTNVTYTDGGFKGDLTSKAIDPNDLSALATQHQLAEAWSALVPSFPKDDIHVVPSIEHAVRLVRAEQEAGEVEVLVAGSLHLVGGVMEVAGLAEQAIDMA</sequence>
<name>A0ACC2W974_9TREE</name>
<accession>A0ACC2W974</accession>
<comment type="caution">
    <text evidence="1">The sequence shown here is derived from an EMBL/GenBank/DDBJ whole genome shotgun (WGS) entry which is preliminary data.</text>
</comment>